<sequence length="81" mass="9054">MTSKSSNVAQPNAKEDVVIAIICVDENITQQISQTASSLPVAIFDIKQETHSVKAPRQSIRYVQDKWPKRSPTGDLQQLFQ</sequence>
<reference evidence="3" key="1">
    <citation type="submission" date="2017-02" db="UniProtKB">
        <authorList>
            <consortium name="WormBaseParasite"/>
        </authorList>
    </citation>
    <scope>IDENTIFICATION</scope>
</reference>
<keyword evidence="2" id="KW-1185">Reference proteome</keyword>
<evidence type="ECO:0000313" key="2">
    <source>
        <dbReference type="Proteomes" id="UP000267029"/>
    </source>
</evidence>
<evidence type="ECO:0000313" key="3">
    <source>
        <dbReference type="WBParaSite" id="MCOS_0000449601-mRNA-1"/>
    </source>
</evidence>
<dbReference type="Proteomes" id="UP000267029">
    <property type="component" value="Unassembled WGS sequence"/>
</dbReference>
<protein>
    <submittedName>
        <fullName evidence="1 3">Uncharacterized protein</fullName>
    </submittedName>
</protein>
<proteinExistence type="predicted"/>
<evidence type="ECO:0000313" key="1">
    <source>
        <dbReference type="EMBL" id="VDD78494.1"/>
    </source>
</evidence>
<dbReference type="WBParaSite" id="MCOS_0000449601-mRNA-1">
    <property type="protein sequence ID" value="MCOS_0000449601-mRNA-1"/>
    <property type="gene ID" value="MCOS_0000449601"/>
</dbReference>
<name>A0A0R3UC48_MESCO</name>
<dbReference type="AlphaFoldDB" id="A0A0R3UC48"/>
<dbReference type="EMBL" id="UXSR01001740">
    <property type="protein sequence ID" value="VDD78494.1"/>
    <property type="molecule type" value="Genomic_DNA"/>
</dbReference>
<reference evidence="1 2" key="2">
    <citation type="submission" date="2018-10" db="EMBL/GenBank/DDBJ databases">
        <authorList>
            <consortium name="Pathogen Informatics"/>
        </authorList>
    </citation>
    <scope>NUCLEOTIDE SEQUENCE [LARGE SCALE GENOMIC DNA]</scope>
</reference>
<accession>A0A0R3UC48</accession>
<gene>
    <name evidence="1" type="ORF">MCOS_LOCUS4497</name>
</gene>
<organism evidence="3">
    <name type="scientific">Mesocestoides corti</name>
    <name type="common">Flatworm</name>
    <dbReference type="NCBI Taxonomy" id="53468"/>
    <lineage>
        <taxon>Eukaryota</taxon>
        <taxon>Metazoa</taxon>
        <taxon>Spiralia</taxon>
        <taxon>Lophotrochozoa</taxon>
        <taxon>Platyhelminthes</taxon>
        <taxon>Cestoda</taxon>
        <taxon>Eucestoda</taxon>
        <taxon>Cyclophyllidea</taxon>
        <taxon>Mesocestoididae</taxon>
        <taxon>Mesocestoides</taxon>
    </lineage>
</organism>